<evidence type="ECO:0000256" key="1">
    <source>
        <dbReference type="SAM" id="MobiDB-lite"/>
    </source>
</evidence>
<feature type="compositionally biased region" description="Basic and acidic residues" evidence="1">
    <location>
        <begin position="91"/>
        <end position="103"/>
    </location>
</feature>
<keyword evidence="3" id="KW-1185">Reference proteome</keyword>
<evidence type="ECO:0000313" key="3">
    <source>
        <dbReference type="Proteomes" id="UP000258309"/>
    </source>
</evidence>
<dbReference type="OrthoDB" id="5355007at2759"/>
<dbReference type="Proteomes" id="UP000258309">
    <property type="component" value="Unassembled WGS sequence"/>
</dbReference>
<feature type="compositionally biased region" description="Gly residues" evidence="1">
    <location>
        <begin position="116"/>
        <end position="125"/>
    </location>
</feature>
<name>A0A3E2H629_SCYLI</name>
<evidence type="ECO:0000313" key="2">
    <source>
        <dbReference type="EMBL" id="RFU28844.1"/>
    </source>
</evidence>
<sequence>MASDPTTTVRVPKAVSTYSTTTQDPDLRSQINTVLLREGHVAKIQETLLHALNANPTNWPTLIQDHALELLRSGQCTTFPTLMERVLADVRRDTEESREKEAAEIGDATGKSNSNGSGGGGGGEGKLALPKNVVEEGVRITRECLEQVCEIVE</sequence>
<feature type="region of interest" description="Disordered" evidence="1">
    <location>
        <begin position="91"/>
        <end position="128"/>
    </location>
</feature>
<feature type="non-terminal residue" evidence="2">
    <location>
        <position position="153"/>
    </location>
</feature>
<dbReference type="AlphaFoldDB" id="A0A3E2H629"/>
<organism evidence="2 3">
    <name type="scientific">Scytalidium lignicola</name>
    <name type="common">Hyphomycete</name>
    <dbReference type="NCBI Taxonomy" id="5539"/>
    <lineage>
        <taxon>Eukaryota</taxon>
        <taxon>Fungi</taxon>
        <taxon>Dikarya</taxon>
        <taxon>Ascomycota</taxon>
        <taxon>Pezizomycotina</taxon>
        <taxon>Leotiomycetes</taxon>
        <taxon>Leotiomycetes incertae sedis</taxon>
        <taxon>Scytalidium</taxon>
    </lineage>
</organism>
<accession>A0A3E2H629</accession>
<proteinExistence type="predicted"/>
<gene>
    <name evidence="2" type="ORF">B7463_g7482</name>
</gene>
<dbReference type="OMA" id="NWPTLIQ"/>
<reference evidence="2 3" key="1">
    <citation type="submission" date="2018-05" db="EMBL/GenBank/DDBJ databases">
        <title>Draft genome sequence of Scytalidium lignicola DSM 105466, a ubiquitous saprotrophic fungus.</title>
        <authorList>
            <person name="Buettner E."/>
            <person name="Gebauer A.M."/>
            <person name="Hofrichter M."/>
            <person name="Liers C."/>
            <person name="Kellner H."/>
        </authorList>
    </citation>
    <scope>NUCLEOTIDE SEQUENCE [LARGE SCALE GENOMIC DNA]</scope>
    <source>
        <strain evidence="2 3">DSM 105466</strain>
    </source>
</reference>
<feature type="non-terminal residue" evidence="2">
    <location>
        <position position="1"/>
    </location>
</feature>
<dbReference type="STRING" id="5539.A0A3E2H629"/>
<protein>
    <submittedName>
        <fullName evidence="2">Uncharacterized protein</fullName>
    </submittedName>
</protein>
<dbReference type="EMBL" id="NCSJ02000148">
    <property type="protein sequence ID" value="RFU28844.1"/>
    <property type="molecule type" value="Genomic_DNA"/>
</dbReference>
<comment type="caution">
    <text evidence="2">The sequence shown here is derived from an EMBL/GenBank/DDBJ whole genome shotgun (WGS) entry which is preliminary data.</text>
</comment>